<evidence type="ECO:0000256" key="5">
    <source>
        <dbReference type="ARBA" id="ARBA00023136"/>
    </source>
</evidence>
<feature type="transmembrane region" description="Helical" evidence="6">
    <location>
        <begin position="139"/>
        <end position="159"/>
    </location>
</feature>
<keyword evidence="3 6" id="KW-0812">Transmembrane</keyword>
<dbReference type="Pfam" id="PF04893">
    <property type="entry name" value="Yip1"/>
    <property type="match status" value="1"/>
</dbReference>
<feature type="transmembrane region" description="Helical" evidence="6">
    <location>
        <begin position="197"/>
        <end position="219"/>
    </location>
</feature>
<feature type="region of interest" description="Disordered" evidence="7">
    <location>
        <begin position="1"/>
        <end position="21"/>
    </location>
</feature>
<evidence type="ECO:0000313" key="9">
    <source>
        <dbReference type="EMBL" id="KZW01895.1"/>
    </source>
</evidence>
<name>A0A165PAN3_EXIGL</name>
<dbReference type="InParanoid" id="A0A165PAN3"/>
<protein>
    <recommendedName>
        <fullName evidence="6">Protein YIP</fullName>
    </recommendedName>
</protein>
<dbReference type="InterPro" id="IPR045231">
    <property type="entry name" value="Yip1/4-like"/>
</dbReference>
<evidence type="ECO:0000256" key="3">
    <source>
        <dbReference type="ARBA" id="ARBA00022692"/>
    </source>
</evidence>
<dbReference type="PANTHER" id="PTHR21236:SF2">
    <property type="entry name" value="PROTEIN YIPF"/>
    <property type="match status" value="1"/>
</dbReference>
<dbReference type="GO" id="GO:0048280">
    <property type="term" value="P:vesicle fusion with Golgi apparatus"/>
    <property type="evidence" value="ECO:0007669"/>
    <property type="project" value="TreeGrafter"/>
</dbReference>
<accession>A0A165PAN3</accession>
<dbReference type="OrthoDB" id="440385at2759"/>
<feature type="transmembrane region" description="Helical" evidence="6">
    <location>
        <begin position="226"/>
        <end position="247"/>
    </location>
</feature>
<comment type="subcellular location">
    <subcellularLocation>
        <location evidence="6">Golgi apparatus membrane</location>
        <topology evidence="6">Multi-pass membrane protein</topology>
    </subcellularLocation>
    <subcellularLocation>
        <location evidence="1">Membrane</location>
        <topology evidence="1">Multi-pass membrane protein</topology>
    </subcellularLocation>
</comment>
<dbReference type="EMBL" id="KV425891">
    <property type="protein sequence ID" value="KZW01895.1"/>
    <property type="molecule type" value="Genomic_DNA"/>
</dbReference>
<evidence type="ECO:0000256" key="2">
    <source>
        <dbReference type="ARBA" id="ARBA00010596"/>
    </source>
</evidence>
<evidence type="ECO:0000313" key="10">
    <source>
        <dbReference type="Proteomes" id="UP000077266"/>
    </source>
</evidence>
<reference evidence="9 10" key="1">
    <citation type="journal article" date="2016" name="Mol. Biol. Evol.">
        <title>Comparative Genomics of Early-Diverging Mushroom-Forming Fungi Provides Insights into the Origins of Lignocellulose Decay Capabilities.</title>
        <authorList>
            <person name="Nagy L.G."/>
            <person name="Riley R."/>
            <person name="Tritt A."/>
            <person name="Adam C."/>
            <person name="Daum C."/>
            <person name="Floudas D."/>
            <person name="Sun H."/>
            <person name="Yadav J.S."/>
            <person name="Pangilinan J."/>
            <person name="Larsson K.H."/>
            <person name="Matsuura K."/>
            <person name="Barry K."/>
            <person name="Labutti K."/>
            <person name="Kuo R."/>
            <person name="Ohm R.A."/>
            <person name="Bhattacharya S.S."/>
            <person name="Shirouzu T."/>
            <person name="Yoshinaga Y."/>
            <person name="Martin F.M."/>
            <person name="Grigoriev I.V."/>
            <person name="Hibbett D.S."/>
        </authorList>
    </citation>
    <scope>NUCLEOTIDE SEQUENCE [LARGE SCALE GENOMIC DNA]</scope>
    <source>
        <strain evidence="9 10">HHB12029</strain>
    </source>
</reference>
<dbReference type="FunCoup" id="A0A165PAN3">
    <property type="interactions" value="797"/>
</dbReference>
<dbReference type="Proteomes" id="UP000077266">
    <property type="component" value="Unassembled WGS sequence"/>
</dbReference>
<feature type="transmembrane region" description="Helical" evidence="6">
    <location>
        <begin position="115"/>
        <end position="133"/>
    </location>
</feature>
<evidence type="ECO:0000256" key="6">
    <source>
        <dbReference type="RuleBase" id="RU361264"/>
    </source>
</evidence>
<evidence type="ECO:0000256" key="1">
    <source>
        <dbReference type="ARBA" id="ARBA00004141"/>
    </source>
</evidence>
<dbReference type="GO" id="GO:0000139">
    <property type="term" value="C:Golgi membrane"/>
    <property type="evidence" value="ECO:0007669"/>
    <property type="project" value="UniProtKB-SubCell"/>
</dbReference>
<comment type="similarity">
    <text evidence="2 6">Belongs to the YIP1 family.</text>
</comment>
<dbReference type="InterPro" id="IPR006977">
    <property type="entry name" value="Yip1_dom"/>
</dbReference>
<feature type="domain" description="Yip1" evidence="8">
    <location>
        <begin position="98"/>
        <end position="243"/>
    </location>
</feature>
<keyword evidence="4 6" id="KW-1133">Transmembrane helix</keyword>
<sequence length="248" mass="26498">MAQHAYGQYYAPPPPPPQAQQNLQFYGGEQAGFYGGSVAPAYGNMGVSGSIQSGGGATGAGPQGWLAAFGTGGFEGEPPLLEELGINFPHIRSKTMTVLNPLRTVDEHIMDDADLYGPLMFYFLLGVFLFISGKPQFGYIYGLALLGSTSVYVLLNLMSPSGIDAHRVASVLGYCLLPMVCVSAVSVTFSLDRAWGYFLAALSVSWCTYAASGIFVAVLRMTEQRFLVAYPISLLYSCFALLSIFSAS</sequence>
<dbReference type="GO" id="GO:0005802">
    <property type="term" value="C:trans-Golgi network"/>
    <property type="evidence" value="ECO:0007669"/>
    <property type="project" value="TreeGrafter"/>
</dbReference>
<feature type="compositionally biased region" description="Low complexity" evidence="7">
    <location>
        <begin position="1"/>
        <end position="10"/>
    </location>
</feature>
<keyword evidence="10" id="KW-1185">Reference proteome</keyword>
<dbReference type="GO" id="GO:0006888">
    <property type="term" value="P:endoplasmic reticulum to Golgi vesicle-mediated transport"/>
    <property type="evidence" value="ECO:0007669"/>
    <property type="project" value="InterPro"/>
</dbReference>
<evidence type="ECO:0000256" key="4">
    <source>
        <dbReference type="ARBA" id="ARBA00022989"/>
    </source>
</evidence>
<feature type="transmembrane region" description="Helical" evidence="6">
    <location>
        <begin position="171"/>
        <end position="191"/>
    </location>
</feature>
<gene>
    <name evidence="9" type="ORF">EXIGLDRAFT_716530</name>
</gene>
<dbReference type="AlphaFoldDB" id="A0A165PAN3"/>
<organism evidence="9 10">
    <name type="scientific">Exidia glandulosa HHB12029</name>
    <dbReference type="NCBI Taxonomy" id="1314781"/>
    <lineage>
        <taxon>Eukaryota</taxon>
        <taxon>Fungi</taxon>
        <taxon>Dikarya</taxon>
        <taxon>Basidiomycota</taxon>
        <taxon>Agaricomycotina</taxon>
        <taxon>Agaricomycetes</taxon>
        <taxon>Auriculariales</taxon>
        <taxon>Exidiaceae</taxon>
        <taxon>Exidia</taxon>
    </lineage>
</organism>
<dbReference type="STRING" id="1314781.A0A165PAN3"/>
<proteinExistence type="inferred from homology"/>
<keyword evidence="5 6" id="KW-0472">Membrane</keyword>
<dbReference type="PANTHER" id="PTHR21236">
    <property type="entry name" value="GOLGI MEMBRANE PROTEIN YIP1"/>
    <property type="match status" value="1"/>
</dbReference>
<evidence type="ECO:0000256" key="7">
    <source>
        <dbReference type="SAM" id="MobiDB-lite"/>
    </source>
</evidence>
<evidence type="ECO:0000259" key="8">
    <source>
        <dbReference type="Pfam" id="PF04893"/>
    </source>
</evidence>